<dbReference type="SUPFAM" id="SSF50978">
    <property type="entry name" value="WD40 repeat-like"/>
    <property type="match status" value="1"/>
</dbReference>
<dbReference type="InterPro" id="IPR015943">
    <property type="entry name" value="WD40/YVTN_repeat-like_dom_sf"/>
</dbReference>
<feature type="repeat" description="WD" evidence="3">
    <location>
        <begin position="1444"/>
        <end position="1477"/>
    </location>
</feature>
<dbReference type="Pfam" id="PF00400">
    <property type="entry name" value="WD40"/>
    <property type="match status" value="14"/>
</dbReference>
<feature type="repeat" description="WD" evidence="3">
    <location>
        <begin position="1236"/>
        <end position="1266"/>
    </location>
</feature>
<feature type="repeat" description="WD" evidence="3">
    <location>
        <begin position="1195"/>
        <end position="1229"/>
    </location>
</feature>
<feature type="repeat" description="WD" evidence="3">
    <location>
        <begin position="1403"/>
        <end position="1435"/>
    </location>
</feature>
<dbReference type="InterPro" id="IPR001680">
    <property type="entry name" value="WD40_rpt"/>
</dbReference>
<feature type="coiled-coil region" evidence="4">
    <location>
        <begin position="975"/>
        <end position="1002"/>
    </location>
</feature>
<dbReference type="InterPro" id="IPR036322">
    <property type="entry name" value="WD40_repeat_dom_sf"/>
</dbReference>
<feature type="domain" description="Novel STAND NTPase 1" evidence="5">
    <location>
        <begin position="569"/>
        <end position="986"/>
    </location>
</feature>
<dbReference type="PANTHER" id="PTHR19848:SF8">
    <property type="entry name" value="F-BOX AND WD REPEAT DOMAIN CONTAINING 7"/>
    <property type="match status" value="1"/>
</dbReference>
<dbReference type="GO" id="GO:0003743">
    <property type="term" value="F:translation initiation factor activity"/>
    <property type="evidence" value="ECO:0007669"/>
    <property type="project" value="UniProtKB-KW"/>
</dbReference>
<dbReference type="PANTHER" id="PTHR19848">
    <property type="entry name" value="WD40 REPEAT PROTEIN"/>
    <property type="match status" value="1"/>
</dbReference>
<dbReference type="SUPFAM" id="SSF48452">
    <property type="entry name" value="TPR-like"/>
    <property type="match status" value="1"/>
</dbReference>
<evidence type="ECO:0000313" key="7">
    <source>
        <dbReference type="Proteomes" id="UP000017127"/>
    </source>
</evidence>
<feature type="repeat" description="WD" evidence="3">
    <location>
        <begin position="1280"/>
        <end position="1312"/>
    </location>
</feature>
<dbReference type="Pfam" id="PF20703">
    <property type="entry name" value="nSTAND1"/>
    <property type="match status" value="1"/>
</dbReference>
<feature type="repeat" description="WD" evidence="3">
    <location>
        <begin position="1537"/>
        <end position="1568"/>
    </location>
</feature>
<dbReference type="PROSITE" id="PS50294">
    <property type="entry name" value="WD_REPEATS_REGION"/>
    <property type="match status" value="13"/>
</dbReference>
<feature type="repeat" description="WD" evidence="3">
    <location>
        <begin position="1661"/>
        <end position="1702"/>
    </location>
</feature>
<evidence type="ECO:0000313" key="6">
    <source>
        <dbReference type="EMBL" id="ERT07978.1"/>
    </source>
</evidence>
<reference evidence="6 7" key="1">
    <citation type="journal article" date="2013" name="Front. Microbiol.">
        <title>Comparative genomic analyses of the cyanobacterium, Lyngbya aestuarii BL J, a powerful hydrogen producer.</title>
        <authorList>
            <person name="Kothari A."/>
            <person name="Vaughn M."/>
            <person name="Garcia-Pichel F."/>
        </authorList>
    </citation>
    <scope>NUCLEOTIDE SEQUENCE [LARGE SCALE GENOMIC DNA]</scope>
    <source>
        <strain evidence="6 7">BL J</strain>
    </source>
</reference>
<dbReference type="Gene3D" id="2.130.10.10">
    <property type="entry name" value="YVTN repeat-like/Quinoprotein amine dehydrogenase"/>
    <property type="match status" value="4"/>
</dbReference>
<keyword evidence="6" id="KW-0648">Protein biosynthesis</keyword>
<evidence type="ECO:0000259" key="5">
    <source>
        <dbReference type="Pfam" id="PF20703"/>
    </source>
</evidence>
<feature type="repeat" description="WD" evidence="3">
    <location>
        <begin position="1619"/>
        <end position="1651"/>
    </location>
</feature>
<dbReference type="Gene3D" id="3.40.50.300">
    <property type="entry name" value="P-loop containing nucleotide triphosphate hydrolases"/>
    <property type="match status" value="1"/>
</dbReference>
<proteinExistence type="predicted"/>
<name>U7QJC4_9CYAN</name>
<dbReference type="PROSITE" id="PS00678">
    <property type="entry name" value="WD_REPEATS_1"/>
    <property type="match status" value="3"/>
</dbReference>
<dbReference type="InterPro" id="IPR011047">
    <property type="entry name" value="Quinoprotein_ADH-like_sf"/>
</dbReference>
<dbReference type="InterPro" id="IPR011990">
    <property type="entry name" value="TPR-like_helical_dom_sf"/>
</dbReference>
<dbReference type="CDD" id="cd00200">
    <property type="entry name" value="WD40"/>
    <property type="match status" value="2"/>
</dbReference>
<feature type="repeat" description="WD" evidence="3">
    <location>
        <begin position="1578"/>
        <end position="1612"/>
    </location>
</feature>
<dbReference type="InterPro" id="IPR020472">
    <property type="entry name" value="WD40_PAC1"/>
</dbReference>
<keyword evidence="7" id="KW-1185">Reference proteome</keyword>
<keyword evidence="1 3" id="KW-0853">WD repeat</keyword>
<feature type="repeat" description="WD" evidence="3">
    <location>
        <begin position="1703"/>
        <end position="1744"/>
    </location>
</feature>
<feature type="repeat" description="WD" evidence="3">
    <location>
        <begin position="1362"/>
        <end position="1396"/>
    </location>
</feature>
<sequence length="1781" mass="202277">MILSKMAHPMDTLYTSEQTATHNDKLLTRLVRSIALSQGQFSLVLVRCNYSSLQLKLIQQLQQKSPIPIQELTLPESVETLYTTLYSAIQNEPPTALMVLGLETVASLDHLLNSTNQVRDEFRKNFTFPLILWITDEVATKLIRLAPDFKSWAAATLKFELATCELIEYLQQQANILFSCAELKIKEGELATQYSISFYQFPQQDYDFSIGSRRRRELESTWRDLQHRGYELEPTLEACREFIWGQDRDASDQSDIARIHYQKSFIALLHYDRSCPEEKNQICDPQLIKWEVIVEDSIDINSIPENQQIHPDFSDLDEQQSLIKYQGIVLFYIALTYRLQAARNPGLSQTLLEKAQVSLEQCQQVFEQAGRPDLVAGVMSYMGELLQRLQKWDELQTFAQRVLKMHLTYGTPRQLAKDYGFMAEVSLQHSQWLKADQLTRLALTILPTSEPVSSRSVYLLLLARSTKHLGRWDEAVEGLEQAQAGTEPEYDPHLYINILAELRSIYYEQCQYLKAFRIKKKQREIEHQYGFRAFIGAHQLQPTKQVVNPSSLKVETQMMMAEEIVASCRQKDIHNLLQRLGRDDHKLVIIHGRSGVGKSSLVNAGLVPALTNINLSARHVLPVVIRSYTHWSKEIEQSLTKAILAQESIYHRKPQDDVKKQWDKVITQAAYKSWKKTKNYPSNFLLNPNSFVLKTLHKNGEINLLTVLVFDQFEEFFFVNSRSEICAFSQFLRICLDLPFVKVVFSLREDYLHYLLECENLVKLDAINNNILDKKIRYHLKDFSKSEAKAVIERLTQRAKFELEPALIDALVQDLADEQGEVRPIELQVVGAQLQEEGEQGITTLTQYKQLGKNPKAELIKHSIEQVIEDCGKENEDAAWDVLFALTDEKFTRPIKTRRELITAIHSHNKLDLSKDLEQPVSFIDVILESGLLLRQREKTCIREASLPENRYQLLHDYLVLPIRQRYAIKEQQRRTEIHRRLRQAQVAKKEAEAALQKMSQQQLIHRNRVLKQLLGLAIITAVGLAFTVKIAYKQKQLANIATLTSASDALFFSHQKFDAIMESLRAAKRLRQLKQLSLINFDLQNTEISIAATLQQAVYGIHEFNRLEGHNEVVWDVSFSPDGNIIASGSVDKVIKLWTPKGKLLNTLKGHQKSITSVSFSPNAQMIASSSQDQTVKLWTLGQDTQMAAIPITLRGHGDIVSSVSFSPDGQIIASASEDKTVKLWDLEGQLLRTITAHNSPLNWVSFSPKGDVIATAGNDGTARLLTPRGRRLKTLRHSSSDESKVYTVTFSPDGELIATVGSDRTIKLWNRQGRLLKILRGHEQLIYGVEFSPDSQMLATASGDKTVKLWSRDGELLITFEGHGDQVTNVSFSPDGKILASSSYDKKVKLWRIEDIPLKLLEGHQDRVLGVSFSPDGQILASASQDQTVKLWSRSGTLLQTLKGYQDRVSAISFSPDGQLLATASYDKKVKLWRMTPHPKKVQQQDHFLWTHTPLREQLYFRSFYFPLRGSLDFDQSPIQSEASVFHRFSTVKTWTAHSDSLMSVSFSPNSQFIVTGSKDKTVKLWTSEGRLLQTFVGHQGWVNSVSFSPDGRMIASASDDGTVKLWNLQGRLLKTIIAHNAYVLGVSFSPDGHTIASAGYDNTVKLWSRDGILLETLLKGSSDSVTSVVFSPNGQLIASASYDGYVKLWSRHNGTLLKTLLGHQDGVMSISFSPDSRVLASASRDQTVILWNLDLDDLMERACQWVGDYLKYNPYISNEDRSLCQLTEKREEFPGSGN</sequence>
<protein>
    <submittedName>
        <fullName evidence="6">Eukaryotic translation initiation factor eIF2A family protein</fullName>
    </submittedName>
</protein>
<dbReference type="EMBL" id="AUZM01000016">
    <property type="protein sequence ID" value="ERT07978.1"/>
    <property type="molecule type" value="Genomic_DNA"/>
</dbReference>
<evidence type="ECO:0000256" key="4">
    <source>
        <dbReference type="SAM" id="Coils"/>
    </source>
</evidence>
<accession>U7QJC4</accession>
<feature type="repeat" description="WD" evidence="3">
    <location>
        <begin position="1108"/>
        <end position="1139"/>
    </location>
</feature>
<dbReference type="SMART" id="SM00320">
    <property type="entry name" value="WD40"/>
    <property type="match status" value="14"/>
</dbReference>
<keyword evidence="6" id="KW-0396">Initiation factor</keyword>
<dbReference type="SUPFAM" id="SSF52540">
    <property type="entry name" value="P-loop containing nucleoside triphosphate hydrolases"/>
    <property type="match status" value="1"/>
</dbReference>
<dbReference type="InterPro" id="IPR049052">
    <property type="entry name" value="nSTAND1"/>
</dbReference>
<dbReference type="PATRIC" id="fig|1348334.3.peg.2018"/>
<dbReference type="PROSITE" id="PS50082">
    <property type="entry name" value="WD_REPEATS_2"/>
    <property type="match status" value="14"/>
</dbReference>
<dbReference type="Gene3D" id="1.25.40.10">
    <property type="entry name" value="Tetratricopeptide repeat domain"/>
    <property type="match status" value="1"/>
</dbReference>
<evidence type="ECO:0000256" key="2">
    <source>
        <dbReference type="ARBA" id="ARBA00022737"/>
    </source>
</evidence>
<evidence type="ECO:0000256" key="3">
    <source>
        <dbReference type="PROSITE-ProRule" id="PRU00221"/>
    </source>
</evidence>
<dbReference type="PRINTS" id="PR00320">
    <property type="entry name" value="GPROTEINBRPT"/>
</dbReference>
<feature type="repeat" description="WD" evidence="3">
    <location>
        <begin position="1321"/>
        <end position="1353"/>
    </location>
</feature>
<dbReference type="InterPro" id="IPR027417">
    <property type="entry name" value="P-loop_NTPase"/>
</dbReference>
<keyword evidence="2" id="KW-0677">Repeat</keyword>
<evidence type="ECO:0000256" key="1">
    <source>
        <dbReference type="ARBA" id="ARBA00022574"/>
    </source>
</evidence>
<keyword evidence="4" id="KW-0175">Coiled coil</keyword>
<feature type="repeat" description="WD" evidence="3">
    <location>
        <begin position="1149"/>
        <end position="1190"/>
    </location>
</feature>
<organism evidence="6 7">
    <name type="scientific">Lyngbya aestuarii BL J</name>
    <dbReference type="NCBI Taxonomy" id="1348334"/>
    <lineage>
        <taxon>Bacteria</taxon>
        <taxon>Bacillati</taxon>
        <taxon>Cyanobacteriota</taxon>
        <taxon>Cyanophyceae</taxon>
        <taxon>Oscillatoriophycideae</taxon>
        <taxon>Oscillatoriales</taxon>
        <taxon>Microcoleaceae</taxon>
        <taxon>Lyngbya</taxon>
    </lineage>
</organism>
<dbReference type="SUPFAM" id="SSF50998">
    <property type="entry name" value="Quinoprotein alcohol dehydrogenase-like"/>
    <property type="match status" value="1"/>
</dbReference>
<dbReference type="InterPro" id="IPR019775">
    <property type="entry name" value="WD40_repeat_CS"/>
</dbReference>
<dbReference type="Proteomes" id="UP000017127">
    <property type="component" value="Unassembled WGS sequence"/>
</dbReference>
<gene>
    <name evidence="6" type="ORF">M595_2083</name>
</gene>
<comment type="caution">
    <text evidence="6">The sequence shown here is derived from an EMBL/GenBank/DDBJ whole genome shotgun (WGS) entry which is preliminary data.</text>
</comment>